<dbReference type="SMART" id="SM00283">
    <property type="entry name" value="MA"/>
    <property type="match status" value="1"/>
</dbReference>
<dbReference type="Pfam" id="PF13188">
    <property type="entry name" value="PAS_8"/>
    <property type="match status" value="1"/>
</dbReference>
<dbReference type="Gene3D" id="3.30.450.20">
    <property type="entry name" value="PAS domain"/>
    <property type="match status" value="2"/>
</dbReference>
<dbReference type="GO" id="GO:0005886">
    <property type="term" value="C:plasma membrane"/>
    <property type="evidence" value="ECO:0007669"/>
    <property type="project" value="UniProtKB-SubCell"/>
</dbReference>
<dbReference type="Pfam" id="PF00015">
    <property type="entry name" value="MCPsignal"/>
    <property type="match status" value="1"/>
</dbReference>
<dbReference type="InterPro" id="IPR004089">
    <property type="entry name" value="MCPsignal_dom"/>
</dbReference>
<dbReference type="InterPro" id="IPR035965">
    <property type="entry name" value="PAS-like_dom_sf"/>
</dbReference>
<evidence type="ECO:0000256" key="3">
    <source>
        <dbReference type="ARBA" id="ARBA00022481"/>
    </source>
</evidence>
<evidence type="ECO:0000259" key="9">
    <source>
        <dbReference type="PROSITE" id="PS50111"/>
    </source>
</evidence>
<evidence type="ECO:0000313" key="13">
    <source>
        <dbReference type="Proteomes" id="UP000239888"/>
    </source>
</evidence>
<dbReference type="Proteomes" id="UP000239888">
    <property type="component" value="Chromosome"/>
</dbReference>
<evidence type="ECO:0000256" key="7">
    <source>
        <dbReference type="ARBA" id="ARBA00023224"/>
    </source>
</evidence>
<keyword evidence="5" id="KW-1133">Transmembrane helix</keyword>
<accession>A0A2L0RYR5</accession>
<dbReference type="AlphaFoldDB" id="A0A2L0RYR5"/>
<sequence>MFNRRIKNALLDCQEELTTSLGTLASIESVFLSIRVDGAGRIISANQRFAATLGYSLERLSNMTVSDITDEPHNDFAPNLCAIERQRYRAADGRAVMLDIGWIMAANRTFQGYGVVAPPPAQDEREAIEMFSALDRSMAMIQFNLAGEVIYANKSFVQTMGYSLAEIEGRHHRIFCLAEDVASADYAEFWKTLNKGVFHAGRFRRVDKSGNVVWLEATYNPIKDAAGRVYKIAKFASVVTAQVEKADGVKRAATMAYDVSLASDVKANKGMDLVADSVLGAQTIAQQMASVNDSMTALESQSQLIGSIVDTIGAIATQTNLLALNAAIEAARAGVHGRGFAVVADEVRKLAGRTSLATQEITGVVRQNRELAAQAAVRVQCSRDQADVLLKLSEQAGVAMADIQLGARQVVEAIGRVTSDLD</sequence>
<dbReference type="InterPro" id="IPR000014">
    <property type="entry name" value="PAS"/>
</dbReference>
<keyword evidence="7 8" id="KW-0807">Transducer</keyword>
<dbReference type="SUPFAM" id="SSF55785">
    <property type="entry name" value="PYP-like sensor domain (PAS domain)"/>
    <property type="match status" value="2"/>
</dbReference>
<feature type="domain" description="PAC" evidence="11">
    <location>
        <begin position="199"/>
        <end position="251"/>
    </location>
</feature>
<evidence type="ECO:0000256" key="2">
    <source>
        <dbReference type="ARBA" id="ARBA00022475"/>
    </source>
</evidence>
<dbReference type="InterPro" id="IPR013655">
    <property type="entry name" value="PAS_fold_3"/>
</dbReference>
<evidence type="ECO:0000256" key="1">
    <source>
        <dbReference type="ARBA" id="ARBA00004236"/>
    </source>
</evidence>
<evidence type="ECO:0000313" key="12">
    <source>
        <dbReference type="EMBL" id="AUZ47243.1"/>
    </source>
</evidence>
<dbReference type="SUPFAM" id="SSF58104">
    <property type="entry name" value="Methyl-accepting chemotaxis protein (MCP) signaling domain"/>
    <property type="match status" value="1"/>
</dbReference>
<dbReference type="PROSITE" id="PS50113">
    <property type="entry name" value="PAC"/>
    <property type="match status" value="1"/>
</dbReference>
<keyword evidence="6" id="KW-0472">Membrane</keyword>
<keyword evidence="3" id="KW-0488">Methylation</keyword>
<name>A0A2L0RYR5_9PSED</name>
<organism evidence="12 13">
    <name type="scientific">Pseudomonas orientalis</name>
    <dbReference type="NCBI Taxonomy" id="76758"/>
    <lineage>
        <taxon>Bacteria</taxon>
        <taxon>Pseudomonadati</taxon>
        <taxon>Pseudomonadota</taxon>
        <taxon>Gammaproteobacteria</taxon>
        <taxon>Pseudomonadales</taxon>
        <taxon>Pseudomonadaceae</taxon>
        <taxon>Pseudomonas</taxon>
    </lineage>
</organism>
<comment type="subcellular location">
    <subcellularLocation>
        <location evidence="1">Cell membrane</location>
    </subcellularLocation>
</comment>
<dbReference type="CDD" id="cd00130">
    <property type="entry name" value="PAS"/>
    <property type="match status" value="2"/>
</dbReference>
<dbReference type="KEGG" id="poi:BOP93_17145"/>
<dbReference type="PANTHER" id="PTHR32089">
    <property type="entry name" value="METHYL-ACCEPTING CHEMOTAXIS PROTEIN MCPB"/>
    <property type="match status" value="1"/>
</dbReference>
<dbReference type="InterPro" id="IPR000700">
    <property type="entry name" value="PAS-assoc_C"/>
</dbReference>
<keyword evidence="4" id="KW-0812">Transmembrane</keyword>
<feature type="domain" description="PAS" evidence="10">
    <location>
        <begin position="140"/>
        <end position="200"/>
    </location>
</feature>
<dbReference type="Gene3D" id="1.10.287.950">
    <property type="entry name" value="Methyl-accepting chemotaxis protein"/>
    <property type="match status" value="1"/>
</dbReference>
<evidence type="ECO:0000256" key="4">
    <source>
        <dbReference type="ARBA" id="ARBA00022692"/>
    </source>
</evidence>
<dbReference type="PANTHER" id="PTHR32089:SF112">
    <property type="entry name" value="LYSOZYME-LIKE PROTEIN-RELATED"/>
    <property type="match status" value="1"/>
</dbReference>
<evidence type="ECO:0000259" key="11">
    <source>
        <dbReference type="PROSITE" id="PS50113"/>
    </source>
</evidence>
<feature type="domain" description="Methyl-accepting transducer" evidence="9">
    <location>
        <begin position="231"/>
        <end position="422"/>
    </location>
</feature>
<evidence type="ECO:0000256" key="5">
    <source>
        <dbReference type="ARBA" id="ARBA00022989"/>
    </source>
</evidence>
<dbReference type="PROSITE" id="PS50112">
    <property type="entry name" value="PAS"/>
    <property type="match status" value="1"/>
</dbReference>
<gene>
    <name evidence="12" type="ORF">BOP93_17145</name>
</gene>
<dbReference type="EMBL" id="CP018049">
    <property type="protein sequence ID" value="AUZ47243.1"/>
    <property type="molecule type" value="Genomic_DNA"/>
</dbReference>
<proteinExistence type="predicted"/>
<evidence type="ECO:0000259" key="10">
    <source>
        <dbReference type="PROSITE" id="PS50112"/>
    </source>
</evidence>
<dbReference type="GO" id="GO:0007165">
    <property type="term" value="P:signal transduction"/>
    <property type="evidence" value="ECO:0007669"/>
    <property type="project" value="UniProtKB-KW"/>
</dbReference>
<dbReference type="PROSITE" id="PS50111">
    <property type="entry name" value="CHEMOTAXIS_TRANSDUC_2"/>
    <property type="match status" value="1"/>
</dbReference>
<dbReference type="NCBIfam" id="TIGR00229">
    <property type="entry name" value="sensory_box"/>
    <property type="match status" value="2"/>
</dbReference>
<evidence type="ECO:0000256" key="8">
    <source>
        <dbReference type="PROSITE-ProRule" id="PRU00284"/>
    </source>
</evidence>
<evidence type="ECO:0000256" key="6">
    <source>
        <dbReference type="ARBA" id="ARBA00023136"/>
    </source>
</evidence>
<reference evidence="12 13" key="1">
    <citation type="journal article" date="2018" name="Front. Microbiol.">
        <title>Pseudomonas orientalis F9: A Potent Antagonist against Phytopathogens with Phytotoxic Effect in the Apple Flower.</title>
        <authorList>
            <person name="Zengerer V."/>
            <person name="Schmid M."/>
            <person name="Bieri M."/>
            <person name="Muller D.C."/>
            <person name="Remus-Emsermann M.N.P."/>
            <person name="Ahrens C.H."/>
            <person name="Pelludat C."/>
        </authorList>
    </citation>
    <scope>NUCLEOTIDE SEQUENCE [LARGE SCALE GENOMIC DNA]</scope>
    <source>
        <strain evidence="12 13">F9</strain>
    </source>
</reference>
<dbReference type="GO" id="GO:0006935">
    <property type="term" value="P:chemotaxis"/>
    <property type="evidence" value="ECO:0007669"/>
    <property type="project" value="UniProtKB-ARBA"/>
</dbReference>
<protein>
    <submittedName>
        <fullName evidence="12">Chemotaxis protein</fullName>
    </submittedName>
</protein>
<keyword evidence="2" id="KW-1003">Cell membrane</keyword>
<dbReference type="SMART" id="SM00091">
    <property type="entry name" value="PAS"/>
    <property type="match status" value="2"/>
</dbReference>
<dbReference type="Pfam" id="PF08447">
    <property type="entry name" value="PAS_3"/>
    <property type="match status" value="1"/>
</dbReference>